<organism evidence="3 4">
    <name type="scientific">Astyanax mexicanus</name>
    <name type="common">Blind cave fish</name>
    <name type="synonym">Astyanax fasciatus mexicanus</name>
    <dbReference type="NCBI Taxonomy" id="7994"/>
    <lineage>
        <taxon>Eukaryota</taxon>
        <taxon>Metazoa</taxon>
        <taxon>Chordata</taxon>
        <taxon>Craniata</taxon>
        <taxon>Vertebrata</taxon>
        <taxon>Euteleostomi</taxon>
        <taxon>Actinopterygii</taxon>
        <taxon>Neopterygii</taxon>
        <taxon>Teleostei</taxon>
        <taxon>Ostariophysi</taxon>
        <taxon>Characiformes</taxon>
        <taxon>Characoidei</taxon>
        <taxon>Acestrorhamphidae</taxon>
        <taxon>Acestrorhamphinae</taxon>
        <taxon>Astyanax</taxon>
    </lineage>
</organism>
<proteinExistence type="predicted"/>
<dbReference type="EMBL" id="JAICCE010000019">
    <property type="protein sequence ID" value="KAG9264439.1"/>
    <property type="molecule type" value="Genomic_DNA"/>
</dbReference>
<gene>
    <name evidence="3" type="ORF">AMEX_G22712</name>
</gene>
<feature type="compositionally biased region" description="Polar residues" evidence="1">
    <location>
        <begin position="141"/>
        <end position="154"/>
    </location>
</feature>
<feature type="region of interest" description="Disordered" evidence="1">
    <location>
        <begin position="167"/>
        <end position="222"/>
    </location>
</feature>
<feature type="region of interest" description="Disordered" evidence="1">
    <location>
        <begin position="107"/>
        <end position="154"/>
    </location>
</feature>
<dbReference type="AlphaFoldDB" id="A0A8T2KZY5"/>
<evidence type="ECO:0000256" key="2">
    <source>
        <dbReference type="SAM" id="Phobius"/>
    </source>
</evidence>
<evidence type="ECO:0000313" key="3">
    <source>
        <dbReference type="EMBL" id="KAG9264439.1"/>
    </source>
</evidence>
<evidence type="ECO:0000256" key="1">
    <source>
        <dbReference type="SAM" id="MobiDB-lite"/>
    </source>
</evidence>
<keyword evidence="2" id="KW-0472">Membrane</keyword>
<keyword evidence="3" id="KW-0575">Peroxidase</keyword>
<reference evidence="3 4" key="1">
    <citation type="submission" date="2021-07" db="EMBL/GenBank/DDBJ databases">
        <authorList>
            <person name="Imarazene B."/>
            <person name="Zahm M."/>
            <person name="Klopp C."/>
            <person name="Cabau C."/>
            <person name="Beille S."/>
            <person name="Jouanno E."/>
            <person name="Castinel A."/>
            <person name="Lluch J."/>
            <person name="Gil L."/>
            <person name="Kuchtly C."/>
            <person name="Lopez Roques C."/>
            <person name="Donnadieu C."/>
            <person name="Parrinello H."/>
            <person name="Journot L."/>
            <person name="Du K."/>
            <person name="Schartl M."/>
            <person name="Retaux S."/>
            <person name="Guiguen Y."/>
        </authorList>
    </citation>
    <scope>NUCLEOTIDE SEQUENCE [LARGE SCALE GENOMIC DNA]</scope>
    <source>
        <strain evidence="3">Pach_M1</strain>
        <tissue evidence="3">Testis</tissue>
    </source>
</reference>
<feature type="compositionally biased region" description="Acidic residues" evidence="1">
    <location>
        <begin position="174"/>
        <end position="192"/>
    </location>
</feature>
<evidence type="ECO:0000313" key="4">
    <source>
        <dbReference type="Proteomes" id="UP000752171"/>
    </source>
</evidence>
<keyword evidence="2" id="KW-0812">Transmembrane</keyword>
<name>A0A8T2KZY5_ASTMX</name>
<dbReference type="GO" id="GO:0004601">
    <property type="term" value="F:peroxidase activity"/>
    <property type="evidence" value="ECO:0007669"/>
    <property type="project" value="UniProtKB-KW"/>
</dbReference>
<protein>
    <submittedName>
        <fullName evidence="3">Protein OVEREXPRESSOR OF CATIONIC PEROXIDASE 3-like isoform X1</fullName>
    </submittedName>
</protein>
<comment type="caution">
    <text evidence="3">The sequence shown here is derived from an EMBL/GenBank/DDBJ whole genome shotgun (WGS) entry which is preliminary data.</text>
</comment>
<sequence length="249" mass="27579">MDSTAILSVVGGLFLLSIVILTGLCLHCKGNSQTKYTQQYQQSSQLNQGFTVIRPHAENPLTTTLPTQTSLHQLVTSPLLPDPRRHSACPSSNGEFTTNTLKKLVYEDDDFDDGPGYEIPPEKNQDDPEYLDVLPDDPHQSQHSLASSANSGQNYENVTEIHVLPRDGDVYVVGDEDDDDDNDDDDDDDDDQQYINVHQPNIDFQTPVGSYGSSDGHDSSDYVNAPVQMEMSRFCHGDLIFPDDASFPQ</sequence>
<feature type="transmembrane region" description="Helical" evidence="2">
    <location>
        <begin position="6"/>
        <end position="26"/>
    </location>
</feature>
<keyword evidence="2" id="KW-1133">Transmembrane helix</keyword>
<accession>A0A8T2KZY5</accession>
<dbReference type="Proteomes" id="UP000752171">
    <property type="component" value="Unassembled WGS sequence"/>
</dbReference>
<feature type="compositionally biased region" description="Polar residues" evidence="1">
    <location>
        <begin position="193"/>
        <end position="208"/>
    </location>
</feature>
<keyword evidence="3" id="KW-0560">Oxidoreductase</keyword>